<sequence length="81" mass="8951">MANFPWNLTRASAFCNVADCVLAILFLKRTIPSTHPLKKPRVMYPDLDLHFSDAASQAFHKPGSTAAAQVLVRASRIIDNI</sequence>
<dbReference type="InterPro" id="IPR023696">
    <property type="entry name" value="Ureohydrolase_dom_sf"/>
</dbReference>
<name>A0AAD4E7P2_9AGAM</name>
<dbReference type="Gene3D" id="3.40.800.20">
    <property type="entry name" value="Histone deacetylase domain"/>
    <property type="match status" value="1"/>
</dbReference>
<evidence type="ECO:0000313" key="1">
    <source>
        <dbReference type="EMBL" id="KAG1893828.1"/>
    </source>
</evidence>
<protein>
    <submittedName>
        <fullName evidence="2">Uncharacterized protein</fullName>
    </submittedName>
</protein>
<dbReference type="GeneID" id="64655865"/>
<dbReference type="AlphaFoldDB" id="A0AAD4E7P2"/>
<dbReference type="Proteomes" id="UP001195769">
    <property type="component" value="Unassembled WGS sequence"/>
</dbReference>
<dbReference type="EMBL" id="JABBWK010000090">
    <property type="protein sequence ID" value="KAG1893828.1"/>
    <property type="molecule type" value="Genomic_DNA"/>
</dbReference>
<gene>
    <name evidence="2" type="ORF">F5891DRAFT_1030458</name>
    <name evidence="1" type="ORF">F5891DRAFT_1065233</name>
</gene>
<proteinExistence type="predicted"/>
<organism evidence="2 3">
    <name type="scientific">Suillus fuscotomentosus</name>
    <dbReference type="NCBI Taxonomy" id="1912939"/>
    <lineage>
        <taxon>Eukaryota</taxon>
        <taxon>Fungi</taxon>
        <taxon>Dikarya</taxon>
        <taxon>Basidiomycota</taxon>
        <taxon>Agaricomycotina</taxon>
        <taxon>Agaricomycetes</taxon>
        <taxon>Agaricomycetidae</taxon>
        <taxon>Boletales</taxon>
        <taxon>Suillineae</taxon>
        <taxon>Suillaceae</taxon>
        <taxon>Suillus</taxon>
    </lineage>
</organism>
<dbReference type="InterPro" id="IPR037138">
    <property type="entry name" value="His_deacetylse_dom_sf"/>
</dbReference>
<keyword evidence="3" id="KW-1185">Reference proteome</keyword>
<accession>A0AAD4E7P2</accession>
<evidence type="ECO:0000313" key="2">
    <source>
        <dbReference type="EMBL" id="KAG1901194.1"/>
    </source>
</evidence>
<dbReference type="SUPFAM" id="SSF52768">
    <property type="entry name" value="Arginase/deacetylase"/>
    <property type="match status" value="1"/>
</dbReference>
<dbReference type="RefSeq" id="XP_041226769.1">
    <property type="nucleotide sequence ID" value="XM_041361567.1"/>
</dbReference>
<evidence type="ECO:0000313" key="3">
    <source>
        <dbReference type="Proteomes" id="UP001195769"/>
    </source>
</evidence>
<dbReference type="EMBL" id="JABBWK010000023">
    <property type="protein sequence ID" value="KAG1901194.1"/>
    <property type="molecule type" value="Genomic_DNA"/>
</dbReference>
<reference evidence="2" key="1">
    <citation type="journal article" date="2020" name="New Phytol.">
        <title>Comparative genomics reveals dynamic genome evolution in host specialist ectomycorrhizal fungi.</title>
        <authorList>
            <person name="Lofgren L.A."/>
            <person name="Nguyen N.H."/>
            <person name="Vilgalys R."/>
            <person name="Ruytinx J."/>
            <person name="Liao H.L."/>
            <person name="Branco S."/>
            <person name="Kuo A."/>
            <person name="LaButti K."/>
            <person name="Lipzen A."/>
            <person name="Andreopoulos W."/>
            <person name="Pangilinan J."/>
            <person name="Riley R."/>
            <person name="Hundley H."/>
            <person name="Na H."/>
            <person name="Barry K."/>
            <person name="Grigoriev I.V."/>
            <person name="Stajich J.E."/>
            <person name="Kennedy P.G."/>
        </authorList>
    </citation>
    <scope>NUCLEOTIDE SEQUENCE</scope>
    <source>
        <strain evidence="2">FC203</strain>
    </source>
</reference>
<comment type="caution">
    <text evidence="2">The sequence shown here is derived from an EMBL/GenBank/DDBJ whole genome shotgun (WGS) entry which is preliminary data.</text>
</comment>